<gene>
    <name evidence="5" type="ORF">N7U62_00795</name>
</gene>
<dbReference type="Proteomes" id="UP001300692">
    <property type="component" value="Unassembled WGS sequence"/>
</dbReference>
<accession>A0ABT3CN63</accession>
<evidence type="ECO:0000256" key="1">
    <source>
        <dbReference type="ARBA" id="ARBA00001561"/>
    </source>
</evidence>
<proteinExistence type="predicted"/>
<keyword evidence="6" id="KW-1185">Reference proteome</keyword>
<organism evidence="5 6">
    <name type="scientific">Reichenbachiella ulvae</name>
    <dbReference type="NCBI Taxonomy" id="2980104"/>
    <lineage>
        <taxon>Bacteria</taxon>
        <taxon>Pseudomonadati</taxon>
        <taxon>Bacteroidota</taxon>
        <taxon>Cytophagia</taxon>
        <taxon>Cytophagales</taxon>
        <taxon>Reichenbachiellaceae</taxon>
        <taxon>Reichenbachiella</taxon>
    </lineage>
</organism>
<evidence type="ECO:0000256" key="2">
    <source>
        <dbReference type="ARBA" id="ARBA00011901"/>
    </source>
</evidence>
<dbReference type="EMBL" id="JAOYOD010000001">
    <property type="protein sequence ID" value="MCV9385175.1"/>
    <property type="molecule type" value="Genomic_DNA"/>
</dbReference>
<dbReference type="CDD" id="cd02696">
    <property type="entry name" value="MurNAc-LAA"/>
    <property type="match status" value="1"/>
</dbReference>
<dbReference type="RefSeq" id="WP_264135968.1">
    <property type="nucleotide sequence ID" value="NZ_JAOYOD010000001.1"/>
</dbReference>
<dbReference type="InterPro" id="IPR002508">
    <property type="entry name" value="MurNAc-LAA_cat"/>
</dbReference>
<dbReference type="SUPFAM" id="SSF53187">
    <property type="entry name" value="Zn-dependent exopeptidases"/>
    <property type="match status" value="1"/>
</dbReference>
<protein>
    <recommendedName>
        <fullName evidence="2">N-acetylmuramoyl-L-alanine amidase</fullName>
        <ecNumber evidence="2">3.5.1.28</ecNumber>
    </recommendedName>
</protein>
<reference evidence="5 6" key="1">
    <citation type="submission" date="2022-10" db="EMBL/GenBank/DDBJ databases">
        <title>Comparative genomics and taxonomic characterization of three novel marine species of genus Reichenbachiella exhibiting antioxidant and polysaccharide degradation activities.</title>
        <authorList>
            <person name="Muhammad N."/>
            <person name="Lee Y.-J."/>
            <person name="Ko J."/>
            <person name="Kim S.-G."/>
        </authorList>
    </citation>
    <scope>NUCLEOTIDE SEQUENCE [LARGE SCALE GENOMIC DNA]</scope>
    <source>
        <strain evidence="5 6">ABR2-5</strain>
    </source>
</reference>
<dbReference type="Pfam" id="PF01520">
    <property type="entry name" value="Amidase_3"/>
    <property type="match status" value="1"/>
</dbReference>
<dbReference type="PANTHER" id="PTHR30404:SF0">
    <property type="entry name" value="N-ACETYLMURAMOYL-L-ALANINE AMIDASE AMIC"/>
    <property type="match status" value="1"/>
</dbReference>
<evidence type="ECO:0000313" key="5">
    <source>
        <dbReference type="EMBL" id="MCV9385175.1"/>
    </source>
</evidence>
<keyword evidence="3" id="KW-0378">Hydrolase</keyword>
<evidence type="ECO:0000259" key="4">
    <source>
        <dbReference type="SMART" id="SM00646"/>
    </source>
</evidence>
<evidence type="ECO:0000313" key="6">
    <source>
        <dbReference type="Proteomes" id="UP001300692"/>
    </source>
</evidence>
<dbReference type="PANTHER" id="PTHR30404">
    <property type="entry name" value="N-ACETYLMURAMOYL-L-ALANINE AMIDASE"/>
    <property type="match status" value="1"/>
</dbReference>
<feature type="domain" description="MurNAc-LAA" evidence="4">
    <location>
        <begin position="92"/>
        <end position="251"/>
    </location>
</feature>
<comment type="caution">
    <text evidence="5">The sequence shown here is derived from an EMBL/GenBank/DDBJ whole genome shotgun (WGS) entry which is preliminary data.</text>
</comment>
<dbReference type="EC" id="3.5.1.28" evidence="2"/>
<name>A0ABT3CN63_9BACT</name>
<dbReference type="Gene3D" id="3.40.630.40">
    <property type="entry name" value="Zn-dependent exopeptidases"/>
    <property type="match status" value="1"/>
</dbReference>
<sequence length="261" mass="29431">MKNVIVIGILAIGLLFVSFNSTGVKDYKIRKIVIDAGHGGKDQGTSGDFSLEKNIALDIALETGKIINEYLPDVEVIYTRKDDSFPSLYERADIANNNHADLFISIHCNSAPYSATVHGTETYIMGLHKSDENFEVAKRENSVITLEEDSKGQYEGFDPNSPESYILFSLYQSAYQENSLRLAQNVEDQFKNRVGRRSRGVKSAGFLVLWKTSMPSILVETGFLSNEKEERELNDKLQQTYIASGIFRAFRDYKNELESKN</sequence>
<dbReference type="InterPro" id="IPR050695">
    <property type="entry name" value="N-acetylmuramoyl_amidase_3"/>
</dbReference>
<comment type="catalytic activity">
    <reaction evidence="1">
        <text>Hydrolyzes the link between N-acetylmuramoyl residues and L-amino acid residues in certain cell-wall glycopeptides.</text>
        <dbReference type="EC" id="3.5.1.28"/>
    </reaction>
</comment>
<evidence type="ECO:0000256" key="3">
    <source>
        <dbReference type="ARBA" id="ARBA00022801"/>
    </source>
</evidence>
<dbReference type="SMART" id="SM00646">
    <property type="entry name" value="Ami_3"/>
    <property type="match status" value="1"/>
</dbReference>